<dbReference type="AlphaFoldDB" id="A0A1B6VLE2"/>
<keyword evidence="1 5" id="KW-0378">Hydrolase</keyword>
<reference evidence="5 6" key="1">
    <citation type="submission" date="2016-03" db="EMBL/GenBank/DDBJ databases">
        <title>Draft genome sequence of Gluconobacter cerinus strain CECT 9110.</title>
        <authorList>
            <person name="Sainz F."/>
            <person name="Mas A."/>
            <person name="Torija M.J."/>
        </authorList>
    </citation>
    <scope>NUCLEOTIDE SEQUENCE [LARGE SCALE GENOMIC DNA]</scope>
    <source>
        <strain evidence="5 6">CECT 9110</strain>
    </source>
</reference>
<evidence type="ECO:0000313" key="6">
    <source>
        <dbReference type="Proteomes" id="UP000077786"/>
    </source>
</evidence>
<dbReference type="GO" id="GO:0008477">
    <property type="term" value="F:purine nucleosidase activity"/>
    <property type="evidence" value="ECO:0007669"/>
    <property type="project" value="TreeGrafter"/>
</dbReference>
<dbReference type="Pfam" id="PF01156">
    <property type="entry name" value="IU_nuc_hydro"/>
    <property type="match status" value="1"/>
</dbReference>
<dbReference type="PANTHER" id="PTHR12304">
    <property type="entry name" value="INOSINE-URIDINE PREFERRING NUCLEOSIDE HYDROLASE"/>
    <property type="match status" value="1"/>
</dbReference>
<dbReference type="EMBL" id="LUTU01000005">
    <property type="protein sequence ID" value="OAJ68036.1"/>
    <property type="molecule type" value="Genomic_DNA"/>
</dbReference>
<dbReference type="Proteomes" id="UP000077786">
    <property type="component" value="Unassembled WGS sequence"/>
</dbReference>
<dbReference type="PANTHER" id="PTHR12304:SF4">
    <property type="entry name" value="URIDINE NUCLEOSIDASE"/>
    <property type="match status" value="1"/>
</dbReference>
<feature type="chain" id="PRO_5008590113" evidence="3">
    <location>
        <begin position="43"/>
        <end position="392"/>
    </location>
</feature>
<feature type="signal peptide" evidence="3">
    <location>
        <begin position="1"/>
        <end position="42"/>
    </location>
</feature>
<evidence type="ECO:0000256" key="3">
    <source>
        <dbReference type="SAM" id="SignalP"/>
    </source>
</evidence>
<dbReference type="PATRIC" id="fig|38307.3.peg.758"/>
<dbReference type="RefSeq" id="WP_046900120.1">
    <property type="nucleotide sequence ID" value="NZ_JAERLC010000007.1"/>
</dbReference>
<evidence type="ECO:0000259" key="4">
    <source>
        <dbReference type="Pfam" id="PF01156"/>
    </source>
</evidence>
<dbReference type="InterPro" id="IPR036452">
    <property type="entry name" value="Ribo_hydro-like"/>
</dbReference>
<evidence type="ECO:0000256" key="1">
    <source>
        <dbReference type="ARBA" id="ARBA00022801"/>
    </source>
</evidence>
<dbReference type="InterPro" id="IPR001910">
    <property type="entry name" value="Inosine/uridine_hydrolase_dom"/>
</dbReference>
<evidence type="ECO:0000313" key="5">
    <source>
        <dbReference type="EMBL" id="OAJ68036.1"/>
    </source>
</evidence>
<keyword evidence="3" id="KW-0732">Signal</keyword>
<comment type="caution">
    <text evidence="5">The sequence shown here is derived from an EMBL/GenBank/DDBJ whole genome shotgun (WGS) entry which is preliminary data.</text>
</comment>
<keyword evidence="2" id="KW-0326">Glycosidase</keyword>
<gene>
    <name evidence="5" type="ORF">A0123_00737</name>
</gene>
<feature type="domain" description="Inosine/uridine-preferring nucleoside hydrolase" evidence="4">
    <location>
        <begin position="51"/>
        <end position="370"/>
    </location>
</feature>
<organism evidence="5 6">
    <name type="scientific">Gluconobacter cerinus</name>
    <dbReference type="NCBI Taxonomy" id="38307"/>
    <lineage>
        <taxon>Bacteria</taxon>
        <taxon>Pseudomonadati</taxon>
        <taxon>Pseudomonadota</taxon>
        <taxon>Alphaproteobacteria</taxon>
        <taxon>Acetobacterales</taxon>
        <taxon>Acetobacteraceae</taxon>
        <taxon>Gluconobacter</taxon>
    </lineage>
</organism>
<dbReference type="Gene3D" id="3.90.245.10">
    <property type="entry name" value="Ribonucleoside hydrolase-like"/>
    <property type="match status" value="1"/>
</dbReference>
<dbReference type="InterPro" id="IPR023186">
    <property type="entry name" value="IUNH"/>
</dbReference>
<accession>A0A1B6VLE2</accession>
<dbReference type="GO" id="GO:0006152">
    <property type="term" value="P:purine nucleoside catabolic process"/>
    <property type="evidence" value="ECO:0007669"/>
    <property type="project" value="TreeGrafter"/>
</dbReference>
<name>A0A1B6VLE2_9PROT</name>
<protein>
    <submittedName>
        <fullName evidence="5">Nucleoside hydrolase</fullName>
    </submittedName>
</protein>
<evidence type="ECO:0000256" key="2">
    <source>
        <dbReference type="ARBA" id="ARBA00023295"/>
    </source>
</evidence>
<dbReference type="GO" id="GO:0005829">
    <property type="term" value="C:cytosol"/>
    <property type="evidence" value="ECO:0007669"/>
    <property type="project" value="TreeGrafter"/>
</dbReference>
<proteinExistence type="predicted"/>
<sequence>MPLHPTVPKPERFRKTRKALRRTLALGLVAGGLLAASAQAKADPRLVIFDDDGFSIAQWMIIKAPNVRVLGITTVTGDVWQKEATNDALRGVEVAGRADIPVVPGATYPFLNSEKLTDRWEALYGKLIWKGVWMKKWVEKTEQPLPYYHGPDVVPDLPYGNPVKKPETERAADFLIRMVHQYPGQVSIIATGPMTNIALAQTLDPEFAGLAKELVYMGGGLNPRQTRPGVVAHQFAREFLNSPRREFNFRLDPESASAALRAPWKHIVMVPADPSTDTELTPEFLKKLEATGTPVGHVMKWHLSGFPLWDEIAASVWLDPSIITEKQDLFVDVNSQFGPGYGDVVSWTPGYEPGLGERKNEVVLRINVPKLEKQILDLIGSPQAPVSGHPLP</sequence>
<dbReference type="OrthoDB" id="9797882at2"/>
<dbReference type="SUPFAM" id="SSF53590">
    <property type="entry name" value="Nucleoside hydrolase"/>
    <property type="match status" value="1"/>
</dbReference>